<evidence type="ECO:0000256" key="1">
    <source>
        <dbReference type="SAM" id="MobiDB-lite"/>
    </source>
</evidence>
<evidence type="ECO:0000313" key="3">
    <source>
        <dbReference type="Proteomes" id="UP000032180"/>
    </source>
</evidence>
<protein>
    <submittedName>
        <fullName evidence="2">Uncharacterized protein</fullName>
    </submittedName>
</protein>
<dbReference type="HOGENOM" id="CLU_2964149_0_0_1"/>
<evidence type="ECO:0000313" key="2">
    <source>
        <dbReference type="EnsemblPlants" id="LPERR02G11600.6"/>
    </source>
</evidence>
<dbReference type="EnsemblPlants" id="LPERR02G11600.6">
    <property type="protein sequence ID" value="LPERR02G11600.6"/>
    <property type="gene ID" value="LPERR02G11600"/>
</dbReference>
<name>A0A0D9VFA6_9ORYZ</name>
<feature type="compositionally biased region" description="Basic residues" evidence="1">
    <location>
        <begin position="24"/>
        <end position="35"/>
    </location>
</feature>
<proteinExistence type="predicted"/>
<dbReference type="AlphaFoldDB" id="A0A0D9VFA6"/>
<dbReference type="Proteomes" id="UP000032180">
    <property type="component" value="Chromosome 2"/>
</dbReference>
<sequence length="59" mass="6843">MPKNVYMATSRADTRDWSCQPPCGRKRGERMSRRHVAGEPTTQRPDLYPDRRLLIDPTA</sequence>
<feature type="region of interest" description="Disordered" evidence="1">
    <location>
        <begin position="1"/>
        <end position="59"/>
    </location>
</feature>
<keyword evidence="3" id="KW-1185">Reference proteome</keyword>
<reference evidence="2 3" key="1">
    <citation type="submission" date="2012-08" db="EMBL/GenBank/DDBJ databases">
        <title>Oryza genome evolution.</title>
        <authorList>
            <person name="Wing R.A."/>
        </authorList>
    </citation>
    <scope>NUCLEOTIDE SEQUENCE</scope>
</reference>
<reference evidence="3" key="2">
    <citation type="submission" date="2013-12" db="EMBL/GenBank/DDBJ databases">
        <authorList>
            <person name="Yu Y."/>
            <person name="Lee S."/>
            <person name="de Baynast K."/>
            <person name="Wissotski M."/>
            <person name="Liu L."/>
            <person name="Talag J."/>
            <person name="Goicoechea J."/>
            <person name="Angelova A."/>
            <person name="Jetty R."/>
            <person name="Kudrna D."/>
            <person name="Golser W."/>
            <person name="Rivera L."/>
            <person name="Zhang J."/>
            <person name="Wing R."/>
        </authorList>
    </citation>
    <scope>NUCLEOTIDE SEQUENCE</scope>
</reference>
<reference evidence="2" key="3">
    <citation type="submission" date="2015-04" db="UniProtKB">
        <authorList>
            <consortium name="EnsemblPlants"/>
        </authorList>
    </citation>
    <scope>IDENTIFICATION</scope>
</reference>
<dbReference type="Gramene" id="LPERR02G11600.6">
    <property type="protein sequence ID" value="LPERR02G11600.6"/>
    <property type="gene ID" value="LPERR02G11600"/>
</dbReference>
<organism evidence="2 3">
    <name type="scientific">Leersia perrieri</name>
    <dbReference type="NCBI Taxonomy" id="77586"/>
    <lineage>
        <taxon>Eukaryota</taxon>
        <taxon>Viridiplantae</taxon>
        <taxon>Streptophyta</taxon>
        <taxon>Embryophyta</taxon>
        <taxon>Tracheophyta</taxon>
        <taxon>Spermatophyta</taxon>
        <taxon>Magnoliopsida</taxon>
        <taxon>Liliopsida</taxon>
        <taxon>Poales</taxon>
        <taxon>Poaceae</taxon>
        <taxon>BOP clade</taxon>
        <taxon>Oryzoideae</taxon>
        <taxon>Oryzeae</taxon>
        <taxon>Oryzinae</taxon>
        <taxon>Leersia</taxon>
    </lineage>
</organism>
<accession>A0A0D9VFA6</accession>
<feature type="compositionally biased region" description="Basic and acidic residues" evidence="1">
    <location>
        <begin position="47"/>
        <end position="59"/>
    </location>
</feature>